<dbReference type="GO" id="GO:0009086">
    <property type="term" value="P:methionine biosynthetic process"/>
    <property type="evidence" value="ECO:0007669"/>
    <property type="project" value="InterPro"/>
</dbReference>
<accession>A0A8J5JYL6</accession>
<dbReference type="PROSITE" id="PS50970">
    <property type="entry name" value="HCY"/>
    <property type="match status" value="1"/>
</dbReference>
<gene>
    <name evidence="8" type="primary">HMT-1-L</name>
    <name evidence="8" type="ORF">Hamer_G002989</name>
</gene>
<organism evidence="8 9">
    <name type="scientific">Homarus americanus</name>
    <name type="common">American lobster</name>
    <dbReference type="NCBI Taxonomy" id="6706"/>
    <lineage>
        <taxon>Eukaryota</taxon>
        <taxon>Metazoa</taxon>
        <taxon>Ecdysozoa</taxon>
        <taxon>Arthropoda</taxon>
        <taxon>Crustacea</taxon>
        <taxon>Multicrustacea</taxon>
        <taxon>Malacostraca</taxon>
        <taxon>Eumalacostraca</taxon>
        <taxon>Eucarida</taxon>
        <taxon>Decapoda</taxon>
        <taxon>Pleocyemata</taxon>
        <taxon>Astacidea</taxon>
        <taxon>Nephropoidea</taxon>
        <taxon>Nephropidae</taxon>
        <taxon>Homarus</taxon>
    </lineage>
</organism>
<evidence type="ECO:0000256" key="4">
    <source>
        <dbReference type="ARBA" id="ARBA00022833"/>
    </source>
</evidence>
<evidence type="ECO:0000256" key="2">
    <source>
        <dbReference type="ARBA" id="ARBA00022679"/>
    </source>
</evidence>
<dbReference type="InterPro" id="IPR017226">
    <property type="entry name" value="BHMT-like"/>
</dbReference>
<dbReference type="Proteomes" id="UP000747542">
    <property type="component" value="Unassembled WGS sequence"/>
</dbReference>
<reference evidence="8" key="1">
    <citation type="journal article" date="2021" name="Sci. Adv.">
        <title>The American lobster genome reveals insights on longevity, neural, and immune adaptations.</title>
        <authorList>
            <person name="Polinski J.M."/>
            <person name="Zimin A.V."/>
            <person name="Clark K.F."/>
            <person name="Kohn A.B."/>
            <person name="Sadowski N."/>
            <person name="Timp W."/>
            <person name="Ptitsyn A."/>
            <person name="Khanna P."/>
            <person name="Romanova D.Y."/>
            <person name="Williams P."/>
            <person name="Greenwood S.J."/>
            <person name="Moroz L.L."/>
            <person name="Walt D.R."/>
            <person name="Bodnar A.G."/>
        </authorList>
    </citation>
    <scope>NUCLEOTIDE SEQUENCE</scope>
    <source>
        <strain evidence="8">GMGI-L3</strain>
    </source>
</reference>
<dbReference type="GO" id="GO:0008898">
    <property type="term" value="F:S-adenosylmethionine-homocysteine S-methyltransferase activity"/>
    <property type="evidence" value="ECO:0007669"/>
    <property type="project" value="TreeGrafter"/>
</dbReference>
<keyword evidence="3" id="KW-0479">Metal-binding</keyword>
<evidence type="ECO:0000256" key="3">
    <source>
        <dbReference type="ARBA" id="ARBA00022723"/>
    </source>
</evidence>
<dbReference type="EMBL" id="JAHLQT010026447">
    <property type="protein sequence ID" value="KAG7163750.1"/>
    <property type="molecule type" value="Genomic_DNA"/>
</dbReference>
<dbReference type="InterPro" id="IPR003726">
    <property type="entry name" value="HCY_dom"/>
</dbReference>
<dbReference type="GO" id="GO:0032259">
    <property type="term" value="P:methylation"/>
    <property type="evidence" value="ECO:0007669"/>
    <property type="project" value="UniProtKB-KW"/>
</dbReference>
<comment type="caution">
    <text evidence="6">Lacks conserved residue(s) required for the propagation of feature annotation.</text>
</comment>
<evidence type="ECO:0000313" key="9">
    <source>
        <dbReference type="Proteomes" id="UP000747542"/>
    </source>
</evidence>
<dbReference type="InterPro" id="IPR036589">
    <property type="entry name" value="HCY_dom_sf"/>
</dbReference>
<feature type="domain" description="Hcy-binding" evidence="7">
    <location>
        <begin position="1"/>
        <end position="276"/>
    </location>
</feature>
<keyword evidence="1" id="KW-0489">Methyltransferase</keyword>
<dbReference type="UniPathway" id="UPA00051">
    <property type="reaction ID" value="UER00083"/>
</dbReference>
<name>A0A8J5JYL6_HOMAM</name>
<evidence type="ECO:0000256" key="6">
    <source>
        <dbReference type="PROSITE-ProRule" id="PRU00333"/>
    </source>
</evidence>
<evidence type="ECO:0000256" key="5">
    <source>
        <dbReference type="ARBA" id="ARBA00034478"/>
    </source>
</evidence>
<dbReference type="SUPFAM" id="SSF82282">
    <property type="entry name" value="Homocysteine S-methyltransferase"/>
    <property type="match status" value="1"/>
</dbReference>
<proteinExistence type="predicted"/>
<evidence type="ECO:0000256" key="1">
    <source>
        <dbReference type="ARBA" id="ARBA00022603"/>
    </source>
</evidence>
<dbReference type="Gene3D" id="3.20.20.330">
    <property type="entry name" value="Homocysteine-binding-like domain"/>
    <property type="match status" value="2"/>
</dbReference>
<keyword evidence="9" id="KW-1185">Reference proteome</keyword>
<evidence type="ECO:0000313" key="8">
    <source>
        <dbReference type="EMBL" id="KAG7163750.1"/>
    </source>
</evidence>
<dbReference type="AlphaFoldDB" id="A0A8J5JYL6"/>
<dbReference type="PANTHER" id="PTHR46015:SF1">
    <property type="entry name" value="HOMOCYSTEINE S-METHYLTRANSFERASE-LIKE ISOFORM 1"/>
    <property type="match status" value="1"/>
</dbReference>
<dbReference type="GO" id="GO:0033528">
    <property type="term" value="P:S-methylmethionine cycle"/>
    <property type="evidence" value="ECO:0007669"/>
    <property type="project" value="TreeGrafter"/>
</dbReference>
<dbReference type="PIRSF" id="PIRSF037505">
    <property type="entry name" value="Betaine_HMT"/>
    <property type="match status" value="1"/>
</dbReference>
<dbReference type="PANTHER" id="PTHR46015">
    <property type="entry name" value="ZGC:172121"/>
    <property type="match status" value="1"/>
</dbReference>
<sequence>MLLGRPWVVDGGLASALQDDGFSVDGHPLWSARILATNPGAVRKVHTTFLEAGADIIITASYQASIPGFQDHLGTTQDEAERIMNTSVSLAKEAIQEYESKFTDKVRKLLVAGSIGPYGACQADGSEYTGAYMCKVTPEYLKEWHRPRMAALDSQHTNYGDDFGEAVKKCHERAVDQLIAVGLNCTPPQYVTSLLEKADTSLPSPSILPRVVYPNSGEEWVAGKGWAGRSAHWPFLNEVKKWQVLGASVIGGCCRLRPNDIRDIASVVAPISKRDI</sequence>
<evidence type="ECO:0000259" key="7">
    <source>
        <dbReference type="PROSITE" id="PS50970"/>
    </source>
</evidence>
<dbReference type="InterPro" id="IPR051486">
    <property type="entry name" value="Hcy_S-methyltransferase"/>
</dbReference>
<comment type="caution">
    <text evidence="8">The sequence shown here is derived from an EMBL/GenBank/DDBJ whole genome shotgun (WGS) entry which is preliminary data.</text>
</comment>
<comment type="pathway">
    <text evidence="5">Amino-acid biosynthesis; L-methionine biosynthesis via de novo pathway.</text>
</comment>
<keyword evidence="4" id="KW-0862">Zinc</keyword>
<protein>
    <submittedName>
        <fullName evidence="8">Homocysteine S-methyltransferase 1-like</fullName>
    </submittedName>
</protein>
<dbReference type="GO" id="GO:0008270">
    <property type="term" value="F:zinc ion binding"/>
    <property type="evidence" value="ECO:0007669"/>
    <property type="project" value="InterPro"/>
</dbReference>
<dbReference type="Pfam" id="PF02574">
    <property type="entry name" value="S-methyl_trans"/>
    <property type="match status" value="2"/>
</dbReference>
<keyword evidence="2" id="KW-0808">Transferase</keyword>